<evidence type="ECO:0008006" key="2">
    <source>
        <dbReference type="Google" id="ProtNLM"/>
    </source>
</evidence>
<reference evidence="1" key="1">
    <citation type="journal article" date="2015" name="Nature">
        <title>Complex archaea that bridge the gap between prokaryotes and eukaryotes.</title>
        <authorList>
            <person name="Spang A."/>
            <person name="Saw J.H."/>
            <person name="Jorgensen S.L."/>
            <person name="Zaremba-Niedzwiedzka K."/>
            <person name="Martijn J."/>
            <person name="Lind A.E."/>
            <person name="van Eijk R."/>
            <person name="Schleper C."/>
            <person name="Guy L."/>
            <person name="Ettema T.J."/>
        </authorList>
    </citation>
    <scope>NUCLEOTIDE SEQUENCE</scope>
</reference>
<accession>A0A0F9PXL9</accession>
<evidence type="ECO:0000313" key="1">
    <source>
        <dbReference type="EMBL" id="KKM97927.1"/>
    </source>
</evidence>
<proteinExistence type="predicted"/>
<protein>
    <recommendedName>
        <fullName evidence="2">Capsid protein</fullName>
    </recommendedName>
</protein>
<gene>
    <name evidence="1" type="ORF">LCGC14_1163060</name>
</gene>
<dbReference type="EMBL" id="LAZR01005690">
    <property type="protein sequence ID" value="KKM97927.1"/>
    <property type="molecule type" value="Genomic_DNA"/>
</dbReference>
<organism evidence="1">
    <name type="scientific">marine sediment metagenome</name>
    <dbReference type="NCBI Taxonomy" id="412755"/>
    <lineage>
        <taxon>unclassified sequences</taxon>
        <taxon>metagenomes</taxon>
        <taxon>ecological metagenomes</taxon>
    </lineage>
</organism>
<name>A0A0F9PXL9_9ZZZZ</name>
<dbReference type="AlphaFoldDB" id="A0A0F9PXL9"/>
<sequence length="354" mass="39654">MASEINISALDLNPQEALSASEAVFTKSLMKPELADVHSVMTGIQMKTSIPIYGRFGITGQKSLGSCNVNAETVSSVASEKFWDPELINSRFSHCQEQIDQLFKMWERNPSALKTWDTMDPGQEEFLVDLTADALMESILRITSFGDESGTAVTSGGNIKDGIDILYFTMLNGLWQQLFSAVAGGTATRYQITENGAATETQQFALASDRALKVFRSLYENIDTRAFRDGTLVYEVTNSLLLNWQSFLEDKSLNILLDRVEEGVTKYQYRGIPIIVRYDWTNNIKSYFDTTTKLHLPNRAILGPISNIPVGTSDESNLKDMNMFYDPVTKKLLTDTAYYIDCKLVEDFMTAVAY</sequence>
<comment type="caution">
    <text evidence="1">The sequence shown here is derived from an EMBL/GenBank/DDBJ whole genome shotgun (WGS) entry which is preliminary data.</text>
</comment>